<evidence type="ECO:0000259" key="16">
    <source>
        <dbReference type="PROSITE" id="PS50126"/>
    </source>
</evidence>
<evidence type="ECO:0000256" key="12">
    <source>
        <dbReference type="ARBA" id="ARBA00022759"/>
    </source>
</evidence>
<accession>M1LRN9</accession>
<dbReference type="Gene3D" id="3.40.1260.20">
    <property type="entry name" value="Ribonuclease E, catalytic domain"/>
    <property type="match status" value="1"/>
</dbReference>
<dbReference type="InterPro" id="IPR004659">
    <property type="entry name" value="RNase_E/G"/>
</dbReference>
<comment type="cofactor">
    <cofactor evidence="1">
        <name>Mg(2+)</name>
        <dbReference type="ChEBI" id="CHEBI:18420"/>
    </cofactor>
</comment>
<dbReference type="GO" id="GO:0006364">
    <property type="term" value="P:rRNA processing"/>
    <property type="evidence" value="ECO:0007669"/>
    <property type="project" value="UniProtKB-KW"/>
</dbReference>
<evidence type="ECO:0000256" key="11">
    <source>
        <dbReference type="ARBA" id="ARBA00022730"/>
    </source>
</evidence>
<dbReference type="InterPro" id="IPR019307">
    <property type="entry name" value="RNA-bd_AU-1/RNase_E/G"/>
</dbReference>
<gene>
    <name evidence="17" type="ORF">CONE_0415</name>
</gene>
<keyword evidence="14" id="KW-0460">Magnesium</keyword>
<dbReference type="GO" id="GO:0019843">
    <property type="term" value="F:rRNA binding"/>
    <property type="evidence" value="ECO:0007669"/>
    <property type="project" value="UniProtKB-KW"/>
</dbReference>
<dbReference type="PROSITE" id="PS50126">
    <property type="entry name" value="S1"/>
    <property type="match status" value="1"/>
</dbReference>
<evidence type="ECO:0000256" key="14">
    <source>
        <dbReference type="ARBA" id="ARBA00022842"/>
    </source>
</evidence>
<dbReference type="KEGG" id="kon:CONE_0415"/>
<reference evidence="17 18" key="1">
    <citation type="journal article" date="2013" name="Genome Biol. Evol.">
        <title>Genome evolution and phylogenomic analysis of candidatus kinetoplastibacterium, the betaproteobacterial endosymbionts of strigomonas and angomonas.</title>
        <authorList>
            <person name="Alves J.M."/>
            <person name="Serrano M.G."/>
            <person name="Maia da Silva F."/>
            <person name="Voegtly L.J."/>
            <person name="Matveyev A.V."/>
            <person name="Teixeira M.M."/>
            <person name="Camargo E.P."/>
            <person name="Buck G.A."/>
        </authorList>
    </citation>
    <scope>NUCLEOTIDE SEQUENCE [LARGE SCALE GENOMIC DNA]</scope>
    <source>
        <strain evidence="17 18">TCC290E</strain>
    </source>
</reference>
<evidence type="ECO:0000256" key="4">
    <source>
        <dbReference type="ARBA" id="ARBA00017719"/>
    </source>
</evidence>
<keyword evidence="5" id="KW-0963">Cytoplasm</keyword>
<dbReference type="eggNOG" id="COG1530">
    <property type="taxonomic scope" value="Bacteria"/>
</dbReference>
<evidence type="ECO:0000256" key="5">
    <source>
        <dbReference type="ARBA" id="ARBA00022490"/>
    </source>
</evidence>
<dbReference type="Pfam" id="PF10150">
    <property type="entry name" value="RNase_E_G"/>
    <property type="match status" value="1"/>
</dbReference>
<dbReference type="AlphaFoldDB" id="M1LRN9"/>
<dbReference type="NCBIfam" id="TIGR00757">
    <property type="entry name" value="RNaseEG"/>
    <property type="match status" value="1"/>
</dbReference>
<comment type="similarity">
    <text evidence="3">Belongs to the RNase E/G family. RNase G subfamily.</text>
</comment>
<dbReference type="InterPro" id="IPR048583">
    <property type="entry name" value="RNase_E_G_thioredoxin-like"/>
</dbReference>
<evidence type="ECO:0000256" key="15">
    <source>
        <dbReference type="ARBA" id="ARBA00022884"/>
    </source>
</evidence>
<dbReference type="EMBL" id="CP003805">
    <property type="protein sequence ID" value="AGF48207.1"/>
    <property type="molecule type" value="Genomic_DNA"/>
</dbReference>
<evidence type="ECO:0000256" key="2">
    <source>
        <dbReference type="ARBA" id="ARBA00004496"/>
    </source>
</evidence>
<evidence type="ECO:0000256" key="1">
    <source>
        <dbReference type="ARBA" id="ARBA00001946"/>
    </source>
</evidence>
<dbReference type="PATRIC" id="fig|1208920.3.peg.186"/>
<comment type="subcellular location">
    <subcellularLocation>
        <location evidence="2">Cytoplasm</location>
    </subcellularLocation>
</comment>
<evidence type="ECO:0000256" key="7">
    <source>
        <dbReference type="ARBA" id="ARBA00022555"/>
    </source>
</evidence>
<evidence type="ECO:0000256" key="9">
    <source>
        <dbReference type="ARBA" id="ARBA00022722"/>
    </source>
</evidence>
<evidence type="ECO:0000256" key="3">
    <source>
        <dbReference type="ARBA" id="ARBA00005663"/>
    </source>
</evidence>
<dbReference type="GO" id="GO:0000049">
    <property type="term" value="F:tRNA binding"/>
    <property type="evidence" value="ECO:0007669"/>
    <property type="project" value="UniProtKB-KW"/>
</dbReference>
<dbReference type="PANTHER" id="PTHR30001">
    <property type="entry name" value="RIBONUCLEASE"/>
    <property type="match status" value="1"/>
</dbReference>
<dbReference type="SUPFAM" id="SSF50249">
    <property type="entry name" value="Nucleic acid-binding proteins"/>
    <property type="match status" value="1"/>
</dbReference>
<dbReference type="CDD" id="cd04453">
    <property type="entry name" value="S1_RNase_E"/>
    <property type="match status" value="1"/>
</dbReference>
<keyword evidence="11" id="KW-0699">rRNA-binding</keyword>
<dbReference type="GO" id="GO:0004540">
    <property type="term" value="F:RNA nuclease activity"/>
    <property type="evidence" value="ECO:0007669"/>
    <property type="project" value="InterPro"/>
</dbReference>
<proteinExistence type="inferred from homology"/>
<dbReference type="Proteomes" id="UP000011541">
    <property type="component" value="Chromosome"/>
</dbReference>
<evidence type="ECO:0000313" key="17">
    <source>
        <dbReference type="EMBL" id="AGF48207.1"/>
    </source>
</evidence>
<dbReference type="HOGENOM" id="CLU_003468_5_3_4"/>
<dbReference type="STRING" id="1208920.CONE_0415"/>
<organism evidence="17 18">
    <name type="scientific">Candidatus Kinetoplastidibacterium stringomonadis TCC290E</name>
    <dbReference type="NCBI Taxonomy" id="1208920"/>
    <lineage>
        <taxon>Bacteria</taxon>
        <taxon>Pseudomonadati</taxon>
        <taxon>Pseudomonadota</taxon>
        <taxon>Betaproteobacteria</taxon>
        <taxon>Candidatus Kinetoplastidibacterium</taxon>
    </lineage>
</organism>
<evidence type="ECO:0000256" key="6">
    <source>
        <dbReference type="ARBA" id="ARBA00022552"/>
    </source>
</evidence>
<keyword evidence="12" id="KW-0255">Endonuclease</keyword>
<dbReference type="Gene3D" id="2.40.50.140">
    <property type="entry name" value="Nucleic acid-binding proteins"/>
    <property type="match status" value="1"/>
</dbReference>
<dbReference type="GO" id="GO:0004519">
    <property type="term" value="F:endonuclease activity"/>
    <property type="evidence" value="ECO:0007669"/>
    <property type="project" value="UniProtKB-KW"/>
</dbReference>
<keyword evidence="6" id="KW-0698">rRNA processing</keyword>
<evidence type="ECO:0000256" key="8">
    <source>
        <dbReference type="ARBA" id="ARBA00022694"/>
    </source>
</evidence>
<evidence type="ECO:0000313" key="18">
    <source>
        <dbReference type="Proteomes" id="UP000011541"/>
    </source>
</evidence>
<sequence length="492" mass="56256">MIHLSTMNDDIFINVTSFETRIAIIETGVIQELHIERNSQKGKVGNIYIGKVIRVLPGLQSAFVDIGLEKSAFIHVMDLQENRKERLNAINTTLIEKLIFPGQMIITQIIKDQIGSKGARLTTKISLAGRILVYTPYEDKLGVSQKINSEEDRINLRDRLKSLISTETGGYIIRTNAEDASDEEILLDIKYLNKLWGSILSYSKNKTEPCILHEDLDISQRAIRDIATPLTKTIRVDSLELTNKLIEWSKIYAPFVINKIQYYKEELPLFDLVNIDQEITKALSRKIDLKSGGYIIIDQTEAMTTIDVNTGKFVGGKNLKETIFRTNLEAVQAISRQLRLRNLGGIIILDFIDMEETDQQNIILQEIQKCLSRDKTKTTISSFTKLGLVEITRKRTKDSLKNQLCESCQVCNSQGYIKTAKTMCYEILREILQESRQFNPKEFRILASKKIIDLLLEEENQHLTKLGDFIQKPISLSVENSYSQEEYDIILL</sequence>
<keyword evidence="13 17" id="KW-0378">Hydrolase</keyword>
<dbReference type="InterPro" id="IPR003029">
    <property type="entry name" value="S1_domain"/>
</dbReference>
<dbReference type="InterPro" id="IPR012340">
    <property type="entry name" value="NA-bd_OB-fold"/>
</dbReference>
<keyword evidence="8" id="KW-0819">tRNA processing</keyword>
<keyword evidence="10" id="KW-0479">Metal-binding</keyword>
<dbReference type="GO" id="GO:0046872">
    <property type="term" value="F:metal ion binding"/>
    <property type="evidence" value="ECO:0007669"/>
    <property type="project" value="UniProtKB-KW"/>
</dbReference>
<dbReference type="PANTHER" id="PTHR30001:SF0">
    <property type="entry name" value="RIBONUCLEASE G"/>
    <property type="match status" value="1"/>
</dbReference>
<dbReference type="SMART" id="SM00316">
    <property type="entry name" value="S1"/>
    <property type="match status" value="1"/>
</dbReference>
<keyword evidence="7" id="KW-0820">tRNA-binding</keyword>
<evidence type="ECO:0000256" key="13">
    <source>
        <dbReference type="ARBA" id="ARBA00022801"/>
    </source>
</evidence>
<feature type="domain" description="S1 motif" evidence="16">
    <location>
        <begin position="45"/>
        <end position="124"/>
    </location>
</feature>
<dbReference type="GO" id="GO:0008033">
    <property type="term" value="P:tRNA processing"/>
    <property type="evidence" value="ECO:0007669"/>
    <property type="project" value="UniProtKB-KW"/>
</dbReference>
<dbReference type="Pfam" id="PF20833">
    <property type="entry name" value="RNase_E_G_Thio"/>
    <property type="match status" value="1"/>
</dbReference>
<dbReference type="GO" id="GO:0016787">
    <property type="term" value="F:hydrolase activity"/>
    <property type="evidence" value="ECO:0007669"/>
    <property type="project" value="UniProtKB-KW"/>
</dbReference>
<keyword evidence="15" id="KW-0694">RNA-binding</keyword>
<keyword evidence="9" id="KW-0540">Nuclease</keyword>
<dbReference type="GO" id="GO:0005737">
    <property type="term" value="C:cytoplasm"/>
    <property type="evidence" value="ECO:0007669"/>
    <property type="project" value="UniProtKB-SubCell"/>
</dbReference>
<protein>
    <recommendedName>
        <fullName evidence="4">Ribonuclease G</fullName>
    </recommendedName>
</protein>
<name>M1LRN9_9PROT</name>
<keyword evidence="18" id="KW-1185">Reference proteome</keyword>
<evidence type="ECO:0000256" key="10">
    <source>
        <dbReference type="ARBA" id="ARBA00022723"/>
    </source>
</evidence>